<evidence type="ECO:0000313" key="1">
    <source>
        <dbReference type="EMBL" id="MBW92700.1"/>
    </source>
</evidence>
<dbReference type="EMBL" id="GGEC01012217">
    <property type="protein sequence ID" value="MBW92700.1"/>
    <property type="molecule type" value="Transcribed_RNA"/>
</dbReference>
<accession>A0A2P2JGV3</accession>
<name>A0A2P2JGV3_RHIMU</name>
<protein>
    <submittedName>
        <fullName evidence="1">Uncharacterized protein</fullName>
    </submittedName>
</protein>
<reference evidence="1" key="1">
    <citation type="submission" date="2018-02" db="EMBL/GenBank/DDBJ databases">
        <title>Rhizophora mucronata_Transcriptome.</title>
        <authorList>
            <person name="Meera S.P."/>
            <person name="Sreeshan A."/>
            <person name="Augustine A."/>
        </authorList>
    </citation>
    <scope>NUCLEOTIDE SEQUENCE</scope>
    <source>
        <tissue evidence="1">Leaf</tissue>
    </source>
</reference>
<dbReference type="AlphaFoldDB" id="A0A2P2JGV3"/>
<proteinExistence type="predicted"/>
<organism evidence="1">
    <name type="scientific">Rhizophora mucronata</name>
    <name type="common">Asiatic mangrove</name>
    <dbReference type="NCBI Taxonomy" id="61149"/>
    <lineage>
        <taxon>Eukaryota</taxon>
        <taxon>Viridiplantae</taxon>
        <taxon>Streptophyta</taxon>
        <taxon>Embryophyta</taxon>
        <taxon>Tracheophyta</taxon>
        <taxon>Spermatophyta</taxon>
        <taxon>Magnoliopsida</taxon>
        <taxon>eudicotyledons</taxon>
        <taxon>Gunneridae</taxon>
        <taxon>Pentapetalae</taxon>
        <taxon>rosids</taxon>
        <taxon>fabids</taxon>
        <taxon>Malpighiales</taxon>
        <taxon>Rhizophoraceae</taxon>
        <taxon>Rhizophora</taxon>
    </lineage>
</organism>
<sequence length="36" mass="4078">MCQFIDNSVGGVVQMQYALKSLQSLLLLKFVDLLYV</sequence>